<keyword evidence="5" id="KW-0441">Lipid A biosynthesis</keyword>
<organism evidence="9">
    <name type="scientific">hydrothermal vent metagenome</name>
    <dbReference type="NCBI Taxonomy" id="652676"/>
    <lineage>
        <taxon>unclassified sequences</taxon>
        <taxon>metagenomes</taxon>
        <taxon>ecological metagenomes</taxon>
    </lineage>
</organism>
<comment type="function">
    <text evidence="8">Involved in unsaturated fatty acids biosynthesis. Catalyzes the dehydration of short chain beta-hydroxyacyl-ACPs and long chain saturated and unsaturated beta-hydroxyacyl-ACPs.</text>
</comment>
<dbReference type="Gene3D" id="3.10.129.10">
    <property type="entry name" value="Hotdog Thioesterase"/>
    <property type="match status" value="1"/>
</dbReference>
<dbReference type="NCBIfam" id="TIGR01750">
    <property type="entry name" value="fabZ"/>
    <property type="match status" value="1"/>
</dbReference>
<keyword evidence="4" id="KW-0444">Lipid biosynthesis</keyword>
<evidence type="ECO:0000256" key="3">
    <source>
        <dbReference type="ARBA" id="ARBA00022490"/>
    </source>
</evidence>
<dbReference type="GO" id="GO:0005737">
    <property type="term" value="C:cytoplasm"/>
    <property type="evidence" value="ECO:0007669"/>
    <property type="project" value="UniProtKB-SubCell"/>
</dbReference>
<evidence type="ECO:0000256" key="8">
    <source>
        <dbReference type="ARBA" id="ARBA00025049"/>
    </source>
</evidence>
<dbReference type="SUPFAM" id="SSF54637">
    <property type="entry name" value="Thioesterase/thiol ester dehydrase-isomerase"/>
    <property type="match status" value="1"/>
</dbReference>
<dbReference type="EMBL" id="UOFQ01000063">
    <property type="protein sequence ID" value="VAW87355.1"/>
    <property type="molecule type" value="Genomic_DNA"/>
</dbReference>
<reference evidence="9" key="1">
    <citation type="submission" date="2018-06" db="EMBL/GenBank/DDBJ databases">
        <authorList>
            <person name="Zhirakovskaya E."/>
        </authorList>
    </citation>
    <scope>NUCLEOTIDE SEQUENCE</scope>
</reference>
<dbReference type="Pfam" id="PF07977">
    <property type="entry name" value="FabA"/>
    <property type="match status" value="1"/>
</dbReference>
<dbReference type="GO" id="GO:0016020">
    <property type="term" value="C:membrane"/>
    <property type="evidence" value="ECO:0007669"/>
    <property type="project" value="GOC"/>
</dbReference>
<evidence type="ECO:0000313" key="9">
    <source>
        <dbReference type="EMBL" id="VAW87355.1"/>
    </source>
</evidence>
<dbReference type="InterPro" id="IPR013114">
    <property type="entry name" value="FabA_FabZ"/>
</dbReference>
<sequence length="167" mass="18485">MSEAKGRVEEMTQEKERQIEVGAMDIHQVMQHLPHRYPFLLVDKVVSCVPGETLTALKNVTINEPFFPGHFPIKPVMPGVLILEALAQATAILTAKSMSDAPTGETLYYLVGIDNARFKQPVEPGDQLILKTDLIRNKRSIWKFDAKALVDDNVVASAEIICSVQSA</sequence>
<comment type="subcellular location">
    <subcellularLocation>
        <location evidence="1">Cytoplasm</location>
    </subcellularLocation>
</comment>
<name>A0A3B0Z245_9ZZZZ</name>
<dbReference type="AlphaFoldDB" id="A0A3B0Z245"/>
<dbReference type="GO" id="GO:0009245">
    <property type="term" value="P:lipid A biosynthetic process"/>
    <property type="evidence" value="ECO:0007669"/>
    <property type="project" value="UniProtKB-KW"/>
</dbReference>
<keyword evidence="6" id="KW-0443">Lipid metabolism</keyword>
<dbReference type="InterPro" id="IPR010084">
    <property type="entry name" value="FabZ"/>
</dbReference>
<dbReference type="FunFam" id="3.10.129.10:FF:000001">
    <property type="entry name" value="3-hydroxyacyl-[acyl-carrier-protein] dehydratase FabZ"/>
    <property type="match status" value="1"/>
</dbReference>
<keyword evidence="3" id="KW-0963">Cytoplasm</keyword>
<dbReference type="GO" id="GO:0006633">
    <property type="term" value="P:fatty acid biosynthetic process"/>
    <property type="evidence" value="ECO:0007669"/>
    <property type="project" value="InterPro"/>
</dbReference>
<dbReference type="GO" id="GO:0019171">
    <property type="term" value="F:(3R)-hydroxyacyl-[acyl-carrier-protein] dehydratase activity"/>
    <property type="evidence" value="ECO:0007669"/>
    <property type="project" value="UniProtKB-EC"/>
</dbReference>
<evidence type="ECO:0000256" key="7">
    <source>
        <dbReference type="ARBA" id="ARBA00023239"/>
    </source>
</evidence>
<keyword evidence="7 9" id="KW-0456">Lyase</keyword>
<evidence type="ECO:0000256" key="2">
    <source>
        <dbReference type="ARBA" id="ARBA00013167"/>
    </source>
</evidence>
<dbReference type="PANTHER" id="PTHR30272:SF1">
    <property type="entry name" value="3-HYDROXYACYL-[ACYL-CARRIER-PROTEIN] DEHYDRATASE"/>
    <property type="match status" value="1"/>
</dbReference>
<accession>A0A3B0Z245</accession>
<proteinExistence type="inferred from homology"/>
<dbReference type="EC" id="4.2.1.59" evidence="2"/>
<dbReference type="CDD" id="cd01288">
    <property type="entry name" value="FabZ"/>
    <property type="match status" value="1"/>
</dbReference>
<dbReference type="HAMAP" id="MF_00406">
    <property type="entry name" value="FabZ"/>
    <property type="match status" value="1"/>
</dbReference>
<protein>
    <recommendedName>
        <fullName evidence="2">3-hydroxyacyl-[acyl-carrier-protein] dehydratase</fullName>
        <ecNumber evidence="2">4.2.1.59</ecNumber>
    </recommendedName>
</protein>
<evidence type="ECO:0000256" key="6">
    <source>
        <dbReference type="ARBA" id="ARBA00023098"/>
    </source>
</evidence>
<gene>
    <name evidence="9" type="ORF">MNBD_GAMMA17-1583</name>
</gene>
<dbReference type="InterPro" id="IPR029069">
    <property type="entry name" value="HotDog_dom_sf"/>
</dbReference>
<evidence type="ECO:0000256" key="1">
    <source>
        <dbReference type="ARBA" id="ARBA00004496"/>
    </source>
</evidence>
<evidence type="ECO:0000256" key="4">
    <source>
        <dbReference type="ARBA" id="ARBA00022516"/>
    </source>
</evidence>
<dbReference type="NCBIfam" id="NF000582">
    <property type="entry name" value="PRK00006.1"/>
    <property type="match status" value="1"/>
</dbReference>
<dbReference type="PANTHER" id="PTHR30272">
    <property type="entry name" value="3-HYDROXYACYL-[ACYL-CARRIER-PROTEIN] DEHYDRATASE"/>
    <property type="match status" value="1"/>
</dbReference>
<evidence type="ECO:0000256" key="5">
    <source>
        <dbReference type="ARBA" id="ARBA00022556"/>
    </source>
</evidence>